<accession>A0A4R1R5S6</accession>
<dbReference type="InterPro" id="IPR052561">
    <property type="entry name" value="ComplexI_Subunit1"/>
</dbReference>
<dbReference type="GO" id="GO:0005886">
    <property type="term" value="C:plasma membrane"/>
    <property type="evidence" value="ECO:0007669"/>
    <property type="project" value="TreeGrafter"/>
</dbReference>
<reference evidence="6 7" key="1">
    <citation type="submission" date="2019-03" db="EMBL/GenBank/DDBJ databases">
        <title>Genomic Encyclopedia of Type Strains, Phase IV (KMG-IV): sequencing the most valuable type-strain genomes for metagenomic binning, comparative biology and taxonomic classification.</title>
        <authorList>
            <person name="Goeker M."/>
        </authorList>
    </citation>
    <scope>NUCLEOTIDE SEQUENCE [LARGE SCALE GENOMIC DNA]</scope>
    <source>
        <strain evidence="6 7">LX-B</strain>
    </source>
</reference>
<feature type="transmembrane region" description="Helical" evidence="5">
    <location>
        <begin position="290"/>
        <end position="309"/>
    </location>
</feature>
<protein>
    <submittedName>
        <fullName evidence="6">NADH-quinone oxidoreductase subunit H</fullName>
    </submittedName>
</protein>
<dbReference type="PROSITE" id="PS00668">
    <property type="entry name" value="COMPLEX1_ND1_2"/>
    <property type="match status" value="1"/>
</dbReference>
<name>A0A4R1R5S6_HYDET</name>
<evidence type="ECO:0000313" key="6">
    <source>
        <dbReference type="EMBL" id="TCL60886.1"/>
    </source>
</evidence>
<evidence type="ECO:0000256" key="1">
    <source>
        <dbReference type="ARBA" id="ARBA00004141"/>
    </source>
</evidence>
<proteinExistence type="predicted"/>
<evidence type="ECO:0000256" key="2">
    <source>
        <dbReference type="ARBA" id="ARBA00022692"/>
    </source>
</evidence>
<feature type="transmembrane region" description="Helical" evidence="5">
    <location>
        <begin position="176"/>
        <end position="192"/>
    </location>
</feature>
<keyword evidence="4 5" id="KW-0472">Membrane</keyword>
<dbReference type="Pfam" id="PF00146">
    <property type="entry name" value="NADHdh"/>
    <property type="match status" value="1"/>
</dbReference>
<feature type="transmembrane region" description="Helical" evidence="5">
    <location>
        <begin position="141"/>
        <end position="164"/>
    </location>
</feature>
<gene>
    <name evidence="6" type="ORF">EDC14_103545</name>
</gene>
<sequence>MEIGANFFYMLVFPGLLFLSAYGMICEWVDRKLYARFQNRIGPPWYQPEADFIKLMAKEEIIPAAADPVMFRMLPIFALAAVLTAFLYIPVLGTQAIFSFEGDLVVVFYLLTIPTMTFFLAGWNSISLFSTLGSVRNLTQLFAYEVPLLLVLLGPALLAGTWSISGMNQFFTEHPAYLFVNIIGFVVALVAAQGKLERVPFDIPEAETEIVGGSFTEYGGKLLAIFRLAIDLEMVVVATLLSAVFWGGSLGLTPVWAFLFFVVKTLAIVVILTVFRTVTARVRIEQMMRFCWKYLAPAALLQLLIDVLFKMTVLK</sequence>
<keyword evidence="3 5" id="KW-1133">Transmembrane helix</keyword>
<dbReference type="InterPro" id="IPR001694">
    <property type="entry name" value="NADH_UbQ_OxRdtase_su1/FPO"/>
</dbReference>
<dbReference type="OrthoDB" id="9803734at2"/>
<dbReference type="InterPro" id="IPR018086">
    <property type="entry name" value="NADH_UbQ_OxRdtase_su1_CS"/>
</dbReference>
<evidence type="ECO:0000256" key="5">
    <source>
        <dbReference type="SAM" id="Phobius"/>
    </source>
</evidence>
<feature type="transmembrane region" description="Helical" evidence="5">
    <location>
        <begin position="228"/>
        <end position="249"/>
    </location>
</feature>
<feature type="transmembrane region" description="Helical" evidence="5">
    <location>
        <begin position="76"/>
        <end position="98"/>
    </location>
</feature>
<evidence type="ECO:0000313" key="7">
    <source>
        <dbReference type="Proteomes" id="UP000295008"/>
    </source>
</evidence>
<keyword evidence="2 5" id="KW-0812">Transmembrane</keyword>
<comment type="caution">
    <text evidence="6">The sequence shown here is derived from an EMBL/GenBank/DDBJ whole genome shotgun (WGS) entry which is preliminary data.</text>
</comment>
<evidence type="ECO:0000256" key="4">
    <source>
        <dbReference type="ARBA" id="ARBA00023136"/>
    </source>
</evidence>
<dbReference type="EMBL" id="SLUN01000035">
    <property type="protein sequence ID" value="TCL60886.1"/>
    <property type="molecule type" value="Genomic_DNA"/>
</dbReference>
<organism evidence="6 7">
    <name type="scientific">Hydrogenispora ethanolica</name>
    <dbReference type="NCBI Taxonomy" id="1082276"/>
    <lineage>
        <taxon>Bacteria</taxon>
        <taxon>Bacillati</taxon>
        <taxon>Bacillota</taxon>
        <taxon>Hydrogenispora</taxon>
    </lineage>
</organism>
<feature type="transmembrane region" description="Helical" evidence="5">
    <location>
        <begin position="104"/>
        <end position="129"/>
    </location>
</feature>
<dbReference type="RefSeq" id="WP_132016344.1">
    <property type="nucleotide sequence ID" value="NZ_SLUN01000035.1"/>
</dbReference>
<dbReference type="Proteomes" id="UP000295008">
    <property type="component" value="Unassembled WGS sequence"/>
</dbReference>
<feature type="transmembrane region" description="Helical" evidence="5">
    <location>
        <begin position="6"/>
        <end position="29"/>
    </location>
</feature>
<dbReference type="PANTHER" id="PTHR43359">
    <property type="entry name" value="FORMATE HYDROGENLYASE SUBUNIT 4"/>
    <property type="match status" value="1"/>
</dbReference>
<feature type="transmembrane region" description="Helical" evidence="5">
    <location>
        <begin position="255"/>
        <end position="278"/>
    </location>
</feature>
<evidence type="ECO:0000256" key="3">
    <source>
        <dbReference type="ARBA" id="ARBA00022989"/>
    </source>
</evidence>
<dbReference type="PANTHER" id="PTHR43359:SF1">
    <property type="entry name" value="FORMATE HYDROGENLYASE SUBUNIT 4-RELATED"/>
    <property type="match status" value="1"/>
</dbReference>
<dbReference type="AlphaFoldDB" id="A0A4R1R5S6"/>
<comment type="subcellular location">
    <subcellularLocation>
        <location evidence="1">Membrane</location>
        <topology evidence="1">Multi-pass membrane protein</topology>
    </subcellularLocation>
</comment>
<keyword evidence="7" id="KW-1185">Reference proteome</keyword>